<dbReference type="SMART" id="SM00855">
    <property type="entry name" value="PGAM"/>
    <property type="match status" value="1"/>
</dbReference>
<dbReference type="Proteomes" id="UP000664859">
    <property type="component" value="Unassembled WGS sequence"/>
</dbReference>
<organism evidence="1 2">
    <name type="scientific">Tribonema minus</name>
    <dbReference type="NCBI Taxonomy" id="303371"/>
    <lineage>
        <taxon>Eukaryota</taxon>
        <taxon>Sar</taxon>
        <taxon>Stramenopiles</taxon>
        <taxon>Ochrophyta</taxon>
        <taxon>PX clade</taxon>
        <taxon>Xanthophyceae</taxon>
        <taxon>Tribonematales</taxon>
        <taxon>Tribonemataceae</taxon>
        <taxon>Tribonema</taxon>
    </lineage>
</organism>
<reference evidence="1" key="1">
    <citation type="submission" date="2021-02" db="EMBL/GenBank/DDBJ databases">
        <title>First Annotated Genome of the Yellow-green Alga Tribonema minus.</title>
        <authorList>
            <person name="Mahan K.M."/>
        </authorList>
    </citation>
    <scope>NUCLEOTIDE SEQUENCE</scope>
    <source>
        <strain evidence="1">UTEX B ZZ1240</strain>
    </source>
</reference>
<name>A0A835YRM9_9STRA</name>
<keyword evidence="2" id="KW-1185">Reference proteome</keyword>
<dbReference type="InterPro" id="IPR013078">
    <property type="entry name" value="His_Pase_superF_clade-1"/>
</dbReference>
<protein>
    <recommendedName>
        <fullName evidence="3">Phosphoglycerate mutase-like protein</fullName>
    </recommendedName>
</protein>
<dbReference type="CDD" id="cd07067">
    <property type="entry name" value="HP_PGM_like"/>
    <property type="match status" value="1"/>
</dbReference>
<dbReference type="Pfam" id="PF00300">
    <property type="entry name" value="His_Phos_1"/>
    <property type="match status" value="1"/>
</dbReference>
<dbReference type="EMBL" id="JAFCMP010000512">
    <property type="protein sequence ID" value="KAG5178822.1"/>
    <property type="molecule type" value="Genomic_DNA"/>
</dbReference>
<dbReference type="AlphaFoldDB" id="A0A835YRM9"/>
<dbReference type="InterPro" id="IPR029033">
    <property type="entry name" value="His_PPase_superfam"/>
</dbReference>
<evidence type="ECO:0008006" key="3">
    <source>
        <dbReference type="Google" id="ProtNLM"/>
    </source>
</evidence>
<dbReference type="GO" id="GO:0016791">
    <property type="term" value="F:phosphatase activity"/>
    <property type="evidence" value="ECO:0007669"/>
    <property type="project" value="TreeGrafter"/>
</dbReference>
<dbReference type="SUPFAM" id="SSF53254">
    <property type="entry name" value="Phosphoglycerate mutase-like"/>
    <property type="match status" value="1"/>
</dbReference>
<sequence>MASATEPSAIGAASDGVNSRRTVAAVERGQTVTLHFVRHAQATHNEAAEKRGREAYSDPAFMDARLTDLGREQCRTLQGRVVSNCEEVQLMVVSPMSRAIDTAMIAFDKVPSHVPWIALECIRERSGNHACDKRRTKTELLQQYPQIDWSKVESDSDVYWDTLGDDRETDEMMEDRAHALFDWIRSRSETNIAIVTHSAFLSVLFNKAVRCGARLQRWFDNAELRTVLMQL</sequence>
<dbReference type="OrthoDB" id="496981at2759"/>
<dbReference type="Gene3D" id="3.40.50.1240">
    <property type="entry name" value="Phosphoglycerate mutase-like"/>
    <property type="match status" value="1"/>
</dbReference>
<dbReference type="GO" id="GO:0005737">
    <property type="term" value="C:cytoplasm"/>
    <property type="evidence" value="ECO:0007669"/>
    <property type="project" value="TreeGrafter"/>
</dbReference>
<proteinExistence type="predicted"/>
<dbReference type="InterPro" id="IPR050275">
    <property type="entry name" value="PGM_Phosphatase"/>
</dbReference>
<dbReference type="PANTHER" id="PTHR48100:SF1">
    <property type="entry name" value="HISTIDINE PHOSPHATASE FAMILY PROTEIN-RELATED"/>
    <property type="match status" value="1"/>
</dbReference>
<evidence type="ECO:0000313" key="1">
    <source>
        <dbReference type="EMBL" id="KAG5178822.1"/>
    </source>
</evidence>
<evidence type="ECO:0000313" key="2">
    <source>
        <dbReference type="Proteomes" id="UP000664859"/>
    </source>
</evidence>
<comment type="caution">
    <text evidence="1">The sequence shown here is derived from an EMBL/GenBank/DDBJ whole genome shotgun (WGS) entry which is preliminary data.</text>
</comment>
<gene>
    <name evidence="1" type="ORF">JKP88DRAFT_78177</name>
</gene>
<accession>A0A835YRM9</accession>
<dbReference type="PANTHER" id="PTHR48100">
    <property type="entry name" value="BROAD-SPECIFICITY PHOSPHATASE YOR283W-RELATED"/>
    <property type="match status" value="1"/>
</dbReference>